<proteinExistence type="predicted"/>
<sequence length="164" mass="18997">MDAHKDLAVSYSCLTQEEVETFCMEWGIRLKFKPVAPRMDVSVDQCPAGSIALYCRHFEFSNLCHPFSLFVLNVLEYYRVSFGQIHLKGMARVLHFEVLCRACGYDPSLLLFHRFFRLAKNGDWFTFETSKGVTCLISSMVTTLGAWKDRLFWVSDEILPFKMV</sequence>
<dbReference type="Proteomes" id="UP000215914">
    <property type="component" value="Unassembled WGS sequence"/>
</dbReference>
<dbReference type="Gramene" id="mRNA:HanXRQr2_Chr01g0017131">
    <property type="protein sequence ID" value="CDS:HanXRQr2_Chr01g0017131.1"/>
    <property type="gene ID" value="HanXRQr2_Chr01g0017131"/>
</dbReference>
<evidence type="ECO:0000313" key="2">
    <source>
        <dbReference type="EMBL" id="KAF5821701.1"/>
    </source>
</evidence>
<comment type="caution">
    <text evidence="2">The sequence shown here is derived from an EMBL/GenBank/DDBJ whole genome shotgun (WGS) entry which is preliminary data.</text>
</comment>
<dbReference type="AlphaFoldDB" id="A0A9K3JV20"/>
<protein>
    <recommendedName>
        <fullName evidence="1">Transposase (putative) gypsy type domain-containing protein</fullName>
    </recommendedName>
</protein>
<dbReference type="PANTHER" id="PTHR31099">
    <property type="entry name" value="OS06G0165300 PROTEIN"/>
    <property type="match status" value="1"/>
</dbReference>
<dbReference type="EMBL" id="MNCJ02000316">
    <property type="protein sequence ID" value="KAF5821701.1"/>
    <property type="molecule type" value="Genomic_DNA"/>
</dbReference>
<dbReference type="Pfam" id="PF04195">
    <property type="entry name" value="Transposase_28"/>
    <property type="match status" value="1"/>
</dbReference>
<evidence type="ECO:0000313" key="3">
    <source>
        <dbReference type="Proteomes" id="UP000215914"/>
    </source>
</evidence>
<organism evidence="2 3">
    <name type="scientific">Helianthus annuus</name>
    <name type="common">Common sunflower</name>
    <dbReference type="NCBI Taxonomy" id="4232"/>
    <lineage>
        <taxon>Eukaryota</taxon>
        <taxon>Viridiplantae</taxon>
        <taxon>Streptophyta</taxon>
        <taxon>Embryophyta</taxon>
        <taxon>Tracheophyta</taxon>
        <taxon>Spermatophyta</taxon>
        <taxon>Magnoliopsida</taxon>
        <taxon>eudicotyledons</taxon>
        <taxon>Gunneridae</taxon>
        <taxon>Pentapetalae</taxon>
        <taxon>asterids</taxon>
        <taxon>campanulids</taxon>
        <taxon>Asterales</taxon>
        <taxon>Asteraceae</taxon>
        <taxon>Asteroideae</taxon>
        <taxon>Heliantheae alliance</taxon>
        <taxon>Heliantheae</taxon>
        <taxon>Helianthus</taxon>
    </lineage>
</organism>
<feature type="domain" description="Transposase (putative) gypsy type" evidence="1">
    <location>
        <begin position="61"/>
        <end position="118"/>
    </location>
</feature>
<dbReference type="PANTHER" id="PTHR31099:SF41">
    <property type="entry name" value="TRANSPOSASE (PUTATIVE), GYPSY TYPE-RELATED"/>
    <property type="match status" value="1"/>
</dbReference>
<keyword evidence="3" id="KW-1185">Reference proteome</keyword>
<accession>A0A9K3JV20</accession>
<dbReference type="InterPro" id="IPR007321">
    <property type="entry name" value="Transposase_28"/>
</dbReference>
<reference evidence="2" key="1">
    <citation type="journal article" date="2017" name="Nature">
        <title>The sunflower genome provides insights into oil metabolism, flowering and Asterid evolution.</title>
        <authorList>
            <person name="Badouin H."/>
            <person name="Gouzy J."/>
            <person name="Grassa C.J."/>
            <person name="Murat F."/>
            <person name="Staton S.E."/>
            <person name="Cottret L."/>
            <person name="Lelandais-Briere C."/>
            <person name="Owens G.L."/>
            <person name="Carrere S."/>
            <person name="Mayjonade B."/>
            <person name="Legrand L."/>
            <person name="Gill N."/>
            <person name="Kane N.C."/>
            <person name="Bowers J.E."/>
            <person name="Hubner S."/>
            <person name="Bellec A."/>
            <person name="Berard A."/>
            <person name="Berges H."/>
            <person name="Blanchet N."/>
            <person name="Boniface M.C."/>
            <person name="Brunel D."/>
            <person name="Catrice O."/>
            <person name="Chaidir N."/>
            <person name="Claudel C."/>
            <person name="Donnadieu C."/>
            <person name="Faraut T."/>
            <person name="Fievet G."/>
            <person name="Helmstetter N."/>
            <person name="King M."/>
            <person name="Knapp S.J."/>
            <person name="Lai Z."/>
            <person name="Le Paslier M.C."/>
            <person name="Lippi Y."/>
            <person name="Lorenzon L."/>
            <person name="Mandel J.R."/>
            <person name="Marage G."/>
            <person name="Marchand G."/>
            <person name="Marquand E."/>
            <person name="Bret-Mestries E."/>
            <person name="Morien E."/>
            <person name="Nambeesan S."/>
            <person name="Nguyen T."/>
            <person name="Pegot-Espagnet P."/>
            <person name="Pouilly N."/>
            <person name="Raftis F."/>
            <person name="Sallet E."/>
            <person name="Schiex T."/>
            <person name="Thomas J."/>
            <person name="Vandecasteele C."/>
            <person name="Vares D."/>
            <person name="Vear F."/>
            <person name="Vautrin S."/>
            <person name="Crespi M."/>
            <person name="Mangin B."/>
            <person name="Burke J.M."/>
            <person name="Salse J."/>
            <person name="Munos S."/>
            <person name="Vincourt P."/>
            <person name="Rieseberg L.H."/>
            <person name="Langlade N.B."/>
        </authorList>
    </citation>
    <scope>NUCLEOTIDE SEQUENCE</scope>
    <source>
        <tissue evidence="2">Leaves</tissue>
    </source>
</reference>
<gene>
    <name evidence="2" type="ORF">HanXRQr2_Chr01g0017131</name>
</gene>
<reference evidence="2" key="2">
    <citation type="submission" date="2020-06" db="EMBL/GenBank/DDBJ databases">
        <title>Helianthus annuus Genome sequencing and assembly Release 2.</title>
        <authorList>
            <person name="Gouzy J."/>
            <person name="Langlade N."/>
            <person name="Munos S."/>
        </authorList>
    </citation>
    <scope>NUCLEOTIDE SEQUENCE</scope>
    <source>
        <tissue evidence="2">Leaves</tissue>
    </source>
</reference>
<name>A0A9K3JV20_HELAN</name>
<evidence type="ECO:0000259" key="1">
    <source>
        <dbReference type="Pfam" id="PF04195"/>
    </source>
</evidence>